<gene>
    <name evidence="3" type="ORF">SAMN05444581_12113</name>
</gene>
<accession>A0A1I4CCX9</accession>
<name>A0A1I4CCX9_9HYPH</name>
<dbReference type="Pfam" id="PF13884">
    <property type="entry name" value="Peptidase_S74"/>
    <property type="match status" value="1"/>
</dbReference>
<dbReference type="InterPro" id="IPR030392">
    <property type="entry name" value="S74_ICA"/>
</dbReference>
<evidence type="ECO:0000256" key="1">
    <source>
        <dbReference type="SAM" id="MobiDB-lite"/>
    </source>
</evidence>
<evidence type="ECO:0000259" key="2">
    <source>
        <dbReference type="Pfam" id="PF13884"/>
    </source>
</evidence>
<feature type="compositionally biased region" description="Low complexity" evidence="1">
    <location>
        <begin position="12"/>
        <end position="27"/>
    </location>
</feature>
<reference evidence="3 4" key="1">
    <citation type="submission" date="2016-10" db="EMBL/GenBank/DDBJ databases">
        <authorList>
            <person name="de Groot N.N."/>
        </authorList>
    </citation>
    <scope>NUCLEOTIDE SEQUENCE [LARGE SCALE GENOMIC DNA]</scope>
    <source>
        <strain evidence="3 4">NE2</strain>
    </source>
</reference>
<feature type="compositionally biased region" description="Polar residues" evidence="1">
    <location>
        <begin position="1"/>
        <end position="11"/>
    </location>
</feature>
<proteinExistence type="predicted"/>
<protein>
    <submittedName>
        <fullName evidence="3">Chaperone of endosialidase</fullName>
    </submittedName>
</protein>
<feature type="compositionally biased region" description="Polar residues" evidence="1">
    <location>
        <begin position="28"/>
        <end position="54"/>
    </location>
</feature>
<dbReference type="OrthoDB" id="7226450at2"/>
<organism evidence="3 4">
    <name type="scientific">Methylocapsa palsarum</name>
    <dbReference type="NCBI Taxonomy" id="1612308"/>
    <lineage>
        <taxon>Bacteria</taxon>
        <taxon>Pseudomonadati</taxon>
        <taxon>Pseudomonadota</taxon>
        <taxon>Alphaproteobacteria</taxon>
        <taxon>Hyphomicrobiales</taxon>
        <taxon>Beijerinckiaceae</taxon>
        <taxon>Methylocapsa</taxon>
    </lineage>
</organism>
<dbReference type="AlphaFoldDB" id="A0A1I4CCX9"/>
<evidence type="ECO:0000313" key="3">
    <source>
        <dbReference type="EMBL" id="SFK79058.1"/>
    </source>
</evidence>
<dbReference type="STRING" id="1612308.SAMN05444581_12113"/>
<feature type="domain" description="Peptidase S74" evidence="2">
    <location>
        <begin position="269"/>
        <end position="317"/>
    </location>
</feature>
<dbReference type="Proteomes" id="UP000198755">
    <property type="component" value="Unassembled WGS sequence"/>
</dbReference>
<dbReference type="EMBL" id="FOSN01000021">
    <property type="protein sequence ID" value="SFK79058.1"/>
    <property type="molecule type" value="Genomic_DNA"/>
</dbReference>
<sequence length="342" mass="36669">MSLNQPSSPDPTQTANTQQQYNTKAAQSQAGMNMVNQSTPYGTLTYSQTGTNPDGTPKYTATQQLSSAQQGLLNQQQATQATLGSDANQLAGNMASSLTNGPDLSNDALVKKMMGWQTDYMQPTFNNQNSNLDSQLAAQGITQGSAAYDNAKRQLQQSQSGTVENAMANTENQAYNQSLSTYQNQLSTLGSLLGSSAPANLSSSFTQTPQEQVQPANYTGVAQQNYQNQNQQYANTMSGLFSIPSAVLGGWAQGGGVANAAKGLAGLFSDRRMKRHIEPVGTLFDGQPIYRFRYRDDPTMHIGLMAQDVAEIHPEAVGVADNGFMMVDYGRATDNAARRAND</sequence>
<evidence type="ECO:0000313" key="4">
    <source>
        <dbReference type="Proteomes" id="UP000198755"/>
    </source>
</evidence>
<keyword evidence="4" id="KW-1185">Reference proteome</keyword>
<feature type="region of interest" description="Disordered" evidence="1">
    <location>
        <begin position="1"/>
        <end position="58"/>
    </location>
</feature>